<keyword evidence="1" id="KW-0805">Transcription regulation</keyword>
<dbReference type="Pfam" id="PF01638">
    <property type="entry name" value="HxlR"/>
    <property type="match status" value="1"/>
</dbReference>
<evidence type="ECO:0000313" key="5">
    <source>
        <dbReference type="EMBL" id="SNS73141.1"/>
    </source>
</evidence>
<dbReference type="InterPro" id="IPR036390">
    <property type="entry name" value="WH_DNA-bd_sf"/>
</dbReference>
<accession>A0A239GW20</accession>
<dbReference type="GO" id="GO:0003677">
    <property type="term" value="F:DNA binding"/>
    <property type="evidence" value="ECO:0007669"/>
    <property type="project" value="UniProtKB-KW"/>
</dbReference>
<keyword evidence="6" id="KW-1185">Reference proteome</keyword>
<dbReference type="Proteomes" id="UP000198281">
    <property type="component" value="Unassembled WGS sequence"/>
</dbReference>
<evidence type="ECO:0000259" key="4">
    <source>
        <dbReference type="PROSITE" id="PS51118"/>
    </source>
</evidence>
<dbReference type="SUPFAM" id="SSF46785">
    <property type="entry name" value="Winged helix' DNA-binding domain"/>
    <property type="match status" value="1"/>
</dbReference>
<dbReference type="AlphaFoldDB" id="A0A239GW20"/>
<dbReference type="OrthoDB" id="9800350at2"/>
<dbReference type="EMBL" id="FZOS01000014">
    <property type="protein sequence ID" value="SNS73141.1"/>
    <property type="molecule type" value="Genomic_DNA"/>
</dbReference>
<feature type="domain" description="HTH hxlR-type" evidence="4">
    <location>
        <begin position="6"/>
        <end position="106"/>
    </location>
</feature>
<dbReference type="PANTHER" id="PTHR33204:SF39">
    <property type="entry name" value="TRANSCRIPTIONAL REGULATORY PROTEIN"/>
    <property type="match status" value="1"/>
</dbReference>
<dbReference type="Gene3D" id="1.10.10.10">
    <property type="entry name" value="Winged helix-like DNA-binding domain superfamily/Winged helix DNA-binding domain"/>
    <property type="match status" value="1"/>
</dbReference>
<evidence type="ECO:0000256" key="3">
    <source>
        <dbReference type="ARBA" id="ARBA00023163"/>
    </source>
</evidence>
<reference evidence="6" key="1">
    <citation type="submission" date="2017-06" db="EMBL/GenBank/DDBJ databases">
        <authorList>
            <person name="Varghese N."/>
            <person name="Submissions S."/>
        </authorList>
    </citation>
    <scope>NUCLEOTIDE SEQUENCE [LARGE SCALE GENOMIC DNA]</scope>
    <source>
        <strain evidence="6">LNB2</strain>
    </source>
</reference>
<name>A0A239GW20_9SPHN</name>
<keyword evidence="3" id="KW-0804">Transcription</keyword>
<proteinExistence type="predicted"/>
<evidence type="ECO:0000313" key="6">
    <source>
        <dbReference type="Proteomes" id="UP000198281"/>
    </source>
</evidence>
<keyword evidence="2" id="KW-0238">DNA-binding</keyword>
<evidence type="ECO:0000256" key="1">
    <source>
        <dbReference type="ARBA" id="ARBA00023015"/>
    </source>
</evidence>
<sequence length="119" mass="13522">MMQDDYPALTLEIMDLVGDKWTLLLVYTLGDGPLRFSELRRRAMPISQKMLAQTLRGLERHGMVDRTVLPTAPPQVEYALTDLGQTFLSAARVICQWTKDNLAELQEARSRFDAQRLAA</sequence>
<dbReference type="PROSITE" id="PS51118">
    <property type="entry name" value="HTH_HXLR"/>
    <property type="match status" value="1"/>
</dbReference>
<dbReference type="InterPro" id="IPR002577">
    <property type="entry name" value="HTH_HxlR"/>
</dbReference>
<gene>
    <name evidence="5" type="ORF">SAMN06295912_1147</name>
</gene>
<protein>
    <submittedName>
        <fullName evidence="5">Transcriptional regulator, HxlR family</fullName>
    </submittedName>
</protein>
<dbReference type="RefSeq" id="WP_089220050.1">
    <property type="nucleotide sequence ID" value="NZ_FZOS01000014.1"/>
</dbReference>
<dbReference type="InterPro" id="IPR036388">
    <property type="entry name" value="WH-like_DNA-bd_sf"/>
</dbReference>
<evidence type="ECO:0000256" key="2">
    <source>
        <dbReference type="ARBA" id="ARBA00023125"/>
    </source>
</evidence>
<organism evidence="5 6">
    <name type="scientific">Edaphosphingomonas laterariae</name>
    <dbReference type="NCBI Taxonomy" id="861865"/>
    <lineage>
        <taxon>Bacteria</taxon>
        <taxon>Pseudomonadati</taxon>
        <taxon>Pseudomonadota</taxon>
        <taxon>Alphaproteobacteria</taxon>
        <taxon>Sphingomonadales</taxon>
        <taxon>Rhizorhabdaceae</taxon>
        <taxon>Edaphosphingomonas</taxon>
    </lineage>
</organism>
<dbReference type="PANTHER" id="PTHR33204">
    <property type="entry name" value="TRANSCRIPTIONAL REGULATOR, MARR FAMILY"/>
    <property type="match status" value="1"/>
</dbReference>